<organism evidence="1 2">
    <name type="scientific">Cetraspora pellucida</name>
    <dbReference type="NCBI Taxonomy" id="1433469"/>
    <lineage>
        <taxon>Eukaryota</taxon>
        <taxon>Fungi</taxon>
        <taxon>Fungi incertae sedis</taxon>
        <taxon>Mucoromycota</taxon>
        <taxon>Glomeromycotina</taxon>
        <taxon>Glomeromycetes</taxon>
        <taxon>Diversisporales</taxon>
        <taxon>Gigasporaceae</taxon>
        <taxon>Cetraspora</taxon>
    </lineage>
</organism>
<evidence type="ECO:0000313" key="1">
    <source>
        <dbReference type="EMBL" id="CAG8506446.1"/>
    </source>
</evidence>
<name>A0ACA9L1Y2_9GLOM</name>
<accession>A0ACA9L1Y2</accession>
<proteinExistence type="predicted"/>
<dbReference type="Proteomes" id="UP000789366">
    <property type="component" value="Unassembled WGS sequence"/>
</dbReference>
<evidence type="ECO:0000313" key="2">
    <source>
        <dbReference type="Proteomes" id="UP000789366"/>
    </source>
</evidence>
<keyword evidence="2" id="KW-1185">Reference proteome</keyword>
<reference evidence="1" key="1">
    <citation type="submission" date="2021-06" db="EMBL/GenBank/DDBJ databases">
        <authorList>
            <person name="Kallberg Y."/>
            <person name="Tangrot J."/>
            <person name="Rosling A."/>
        </authorList>
    </citation>
    <scope>NUCLEOTIDE SEQUENCE</scope>
    <source>
        <strain evidence="1">28 12/20/2015</strain>
    </source>
</reference>
<protein>
    <submittedName>
        <fullName evidence="1">8188_t:CDS:1</fullName>
    </submittedName>
</protein>
<comment type="caution">
    <text evidence="1">The sequence shown here is derived from an EMBL/GenBank/DDBJ whole genome shotgun (WGS) entry which is preliminary data.</text>
</comment>
<dbReference type="EMBL" id="CAJVPW010002439">
    <property type="protein sequence ID" value="CAG8506446.1"/>
    <property type="molecule type" value="Genomic_DNA"/>
</dbReference>
<feature type="non-terminal residue" evidence="1">
    <location>
        <position position="81"/>
    </location>
</feature>
<gene>
    <name evidence="1" type="ORF">SPELUC_LOCUS3266</name>
</gene>
<sequence length="81" mass="9470">MFLNNTTSNKDSDVQYLVTFKCDYYSKLVINHELVRATDNAINEKEQEYIEESDKDTNIELQLMIKNTNTYKQVKGREGGQ</sequence>